<evidence type="ECO:0000256" key="1">
    <source>
        <dbReference type="PROSITE-ProRule" id="PRU00473"/>
    </source>
</evidence>
<dbReference type="PANTHER" id="PTHR30329:SF21">
    <property type="entry name" value="LIPOPROTEIN YIAD-RELATED"/>
    <property type="match status" value="1"/>
</dbReference>
<dbReference type="PROSITE" id="PS51123">
    <property type="entry name" value="OMPA_2"/>
    <property type="match status" value="1"/>
</dbReference>
<dbReference type="InterPro" id="IPR036737">
    <property type="entry name" value="OmpA-like_sf"/>
</dbReference>
<dbReference type="CDD" id="cd07185">
    <property type="entry name" value="OmpA_C-like"/>
    <property type="match status" value="1"/>
</dbReference>
<dbReference type="InterPro" id="IPR006665">
    <property type="entry name" value="OmpA-like"/>
</dbReference>
<evidence type="ECO:0000259" key="2">
    <source>
        <dbReference type="PROSITE" id="PS51123"/>
    </source>
</evidence>
<proteinExistence type="predicted"/>
<keyword evidence="4" id="KW-1185">Reference proteome</keyword>
<dbReference type="InterPro" id="IPR050330">
    <property type="entry name" value="Bact_OuterMem_StrucFunc"/>
</dbReference>
<comment type="caution">
    <text evidence="3">The sequence shown here is derived from an EMBL/GenBank/DDBJ whole genome shotgun (WGS) entry which is preliminary data.</text>
</comment>
<dbReference type="Proteomes" id="UP001526430">
    <property type="component" value="Unassembled WGS sequence"/>
</dbReference>
<dbReference type="SUPFAM" id="SSF103088">
    <property type="entry name" value="OmpA-like"/>
    <property type="match status" value="1"/>
</dbReference>
<sequence length="152" mass="15920">MLAVTALVACAPTEEAPTAAVATALTAAPTVPVAAAATPALSAPTGRSALPVFFSSWSADIDNPAKEALRELAELAKERPSARLRILGYTSPRGTDEANSLLARLRARVVYDFLVAEGVPANRLRRVNRGPTAGMGDLESRRVEVRLDGSGR</sequence>
<gene>
    <name evidence="3" type="ORF">OF850_19740</name>
</gene>
<organism evidence="3 4">
    <name type="scientific">Sabulicella glaciei</name>
    <dbReference type="NCBI Taxonomy" id="2984948"/>
    <lineage>
        <taxon>Bacteria</taxon>
        <taxon>Pseudomonadati</taxon>
        <taxon>Pseudomonadota</taxon>
        <taxon>Alphaproteobacteria</taxon>
        <taxon>Acetobacterales</taxon>
        <taxon>Acetobacteraceae</taxon>
        <taxon>Sabulicella</taxon>
    </lineage>
</organism>
<name>A0ABT3P0A8_9PROT</name>
<protein>
    <submittedName>
        <fullName evidence="3">OmpA family protein</fullName>
    </submittedName>
</protein>
<dbReference type="Pfam" id="PF00691">
    <property type="entry name" value="OmpA"/>
    <property type="match status" value="1"/>
</dbReference>
<accession>A0ABT3P0A8</accession>
<evidence type="ECO:0000313" key="3">
    <source>
        <dbReference type="EMBL" id="MCW8087839.1"/>
    </source>
</evidence>
<dbReference type="EMBL" id="JAPFQI010000022">
    <property type="protein sequence ID" value="MCW8087839.1"/>
    <property type="molecule type" value="Genomic_DNA"/>
</dbReference>
<dbReference type="Gene3D" id="3.30.1330.60">
    <property type="entry name" value="OmpA-like domain"/>
    <property type="match status" value="1"/>
</dbReference>
<evidence type="ECO:0000313" key="4">
    <source>
        <dbReference type="Proteomes" id="UP001526430"/>
    </source>
</evidence>
<dbReference type="PANTHER" id="PTHR30329">
    <property type="entry name" value="STATOR ELEMENT OF FLAGELLAR MOTOR COMPLEX"/>
    <property type="match status" value="1"/>
</dbReference>
<keyword evidence="1" id="KW-0472">Membrane</keyword>
<reference evidence="3 4" key="1">
    <citation type="submission" date="2022-10" db="EMBL/GenBank/DDBJ databases">
        <title>Roseococcus glaciei nov., sp. nov., isolated from glacier.</title>
        <authorList>
            <person name="Liu Q."/>
            <person name="Xin Y.-H."/>
        </authorList>
    </citation>
    <scope>NUCLEOTIDE SEQUENCE [LARGE SCALE GENOMIC DNA]</scope>
    <source>
        <strain evidence="3 4">MDT2-1-1</strain>
    </source>
</reference>
<feature type="domain" description="OmpA-like" evidence="2">
    <location>
        <begin position="41"/>
        <end position="152"/>
    </location>
</feature>